<dbReference type="RefSeq" id="XP_007874514.1">
    <property type="nucleotide sequence ID" value="XM_007876323.1"/>
</dbReference>
<keyword evidence="3" id="KW-1185">Reference proteome</keyword>
<dbReference type="EMBL" id="AFWA02000011">
    <property type="protein sequence ID" value="EMR09164.1"/>
    <property type="molecule type" value="Genomic_DNA"/>
</dbReference>
<evidence type="ECO:0000313" key="3">
    <source>
        <dbReference type="Proteomes" id="UP000011958"/>
    </source>
</evidence>
<feature type="domain" description="Sld7 C-terminal" evidence="1">
    <location>
        <begin position="170"/>
        <end position="237"/>
    </location>
</feature>
<sequence>MSKLVKEEPESTSKYVPKISKISFLLKRRLPVKLKTKNWHGHFCLEPISFENIHKNQQNTIDILDKNTTPLIHSSLLSAILVANVQICNIPFWKCYGPQLQVCAADKYIKAYFARWESKRAPSGDSLSGWVLQWSDGTRALLYGHSLPGQPFRILCSFFNPSKFIARVAEKNKQSLQRLIMAALRLRGIERTHEEFKQLYQHIWMATIFACRQNINQQWIPIDKQQWIIERFVGTFLLEEIPS</sequence>
<protein>
    <recommendedName>
        <fullName evidence="1">Sld7 C-terminal domain-containing protein</fullName>
    </recommendedName>
</protein>
<dbReference type="HOGENOM" id="CLU_1142967_0_0_1"/>
<reference evidence="3" key="1">
    <citation type="journal article" date="2016" name="Nat. Commun.">
        <title>Genome analysis of three Pneumocystis species reveals adaptation mechanisms to life exclusively in mammalian hosts.</title>
        <authorList>
            <person name="Ma L."/>
            <person name="Chen Z."/>
            <person name="Huang D.W."/>
            <person name="Kutty G."/>
            <person name="Ishihara M."/>
            <person name="Wang H."/>
            <person name="Abouelleil A."/>
            <person name="Bishop L."/>
            <person name="Davey E."/>
            <person name="Deng R."/>
            <person name="Deng X."/>
            <person name="Fan L."/>
            <person name="Fantoni G."/>
            <person name="Fitzgerald M."/>
            <person name="Gogineni E."/>
            <person name="Goldberg J.M."/>
            <person name="Handley G."/>
            <person name="Hu X."/>
            <person name="Huber C."/>
            <person name="Jiao X."/>
            <person name="Jones K."/>
            <person name="Levin J.Z."/>
            <person name="Liu Y."/>
            <person name="Macdonald P."/>
            <person name="Melnikov A."/>
            <person name="Raley C."/>
            <person name="Sassi M."/>
            <person name="Sherman B.T."/>
            <person name="Song X."/>
            <person name="Sykes S."/>
            <person name="Tran B."/>
            <person name="Walsh L."/>
            <person name="Xia Y."/>
            <person name="Yang J."/>
            <person name="Young S."/>
            <person name="Zeng Q."/>
            <person name="Zheng X."/>
            <person name="Stephens R."/>
            <person name="Nusbaum C."/>
            <person name="Birren B.W."/>
            <person name="Azadi P."/>
            <person name="Lempicki R.A."/>
            <person name="Cuomo C.A."/>
            <person name="Kovacs J.A."/>
        </authorList>
    </citation>
    <scope>NUCLEOTIDE SEQUENCE [LARGE SCALE GENOMIC DNA]</scope>
    <source>
        <strain evidence="3">B123</strain>
    </source>
</reference>
<dbReference type="AlphaFoldDB" id="M7PFC7"/>
<dbReference type="Pfam" id="PF18596">
    <property type="entry name" value="Sld7_C"/>
    <property type="match status" value="1"/>
</dbReference>
<evidence type="ECO:0000259" key="1">
    <source>
        <dbReference type="Pfam" id="PF18596"/>
    </source>
</evidence>
<dbReference type="Proteomes" id="UP000011958">
    <property type="component" value="Unassembled WGS sequence"/>
</dbReference>
<dbReference type="GeneID" id="19896196"/>
<dbReference type="VEuPathDB" id="FungiDB:PNEG_02504"/>
<name>M7PFC7_PNEMU</name>
<comment type="caution">
    <text evidence="2">The sequence shown here is derived from an EMBL/GenBank/DDBJ whole genome shotgun (WGS) entry which is preliminary data.</text>
</comment>
<accession>M7PFC7</accession>
<gene>
    <name evidence="2" type="ORF">PNEG_02504</name>
</gene>
<dbReference type="OrthoDB" id="5295136at2759"/>
<proteinExistence type="predicted"/>
<evidence type="ECO:0000313" key="2">
    <source>
        <dbReference type="EMBL" id="EMR09164.1"/>
    </source>
</evidence>
<organism evidence="2 3">
    <name type="scientific">Pneumocystis murina (strain B123)</name>
    <name type="common">Mouse pneumocystis pneumonia agent</name>
    <name type="synonym">Pneumocystis carinii f. sp. muris</name>
    <dbReference type="NCBI Taxonomy" id="1069680"/>
    <lineage>
        <taxon>Eukaryota</taxon>
        <taxon>Fungi</taxon>
        <taxon>Dikarya</taxon>
        <taxon>Ascomycota</taxon>
        <taxon>Taphrinomycotina</taxon>
        <taxon>Pneumocystomycetes</taxon>
        <taxon>Pneumocystaceae</taxon>
        <taxon>Pneumocystis</taxon>
    </lineage>
</organism>
<dbReference type="InterPro" id="IPR041260">
    <property type="entry name" value="Sld7_C"/>
</dbReference>